<keyword evidence="8 10" id="KW-0472">Membrane</keyword>
<dbReference type="InterPro" id="IPR036318">
    <property type="entry name" value="FAD-bd_PCMH-like_sf"/>
</dbReference>
<feature type="transmembrane region" description="Helical" evidence="11">
    <location>
        <begin position="93"/>
        <end position="111"/>
    </location>
</feature>
<dbReference type="PROSITE" id="PS51846">
    <property type="entry name" value="CNNM"/>
    <property type="match status" value="1"/>
</dbReference>
<evidence type="ECO:0000256" key="8">
    <source>
        <dbReference type="ARBA" id="ARBA00023136"/>
    </source>
</evidence>
<dbReference type="InterPro" id="IPR005170">
    <property type="entry name" value="Transptr-assoc_dom"/>
</dbReference>
<feature type="domain" description="CNNM transmembrane" evidence="13">
    <location>
        <begin position="2"/>
        <end position="193"/>
    </location>
</feature>
<evidence type="ECO:0000313" key="14">
    <source>
        <dbReference type="EMBL" id="MDK2124033.1"/>
    </source>
</evidence>
<proteinExistence type="inferred from homology"/>
<dbReference type="SMART" id="SM01091">
    <property type="entry name" value="CorC_HlyC"/>
    <property type="match status" value="1"/>
</dbReference>
<dbReference type="Pfam" id="PF01595">
    <property type="entry name" value="CNNM"/>
    <property type="match status" value="1"/>
</dbReference>
<dbReference type="PANTHER" id="PTHR22777:SF32">
    <property type="entry name" value="UPF0053 INNER MEMBRANE PROTEIN YFJD"/>
    <property type="match status" value="1"/>
</dbReference>
<evidence type="ECO:0000256" key="2">
    <source>
        <dbReference type="ARBA" id="ARBA00006337"/>
    </source>
</evidence>
<evidence type="ECO:0000313" key="15">
    <source>
        <dbReference type="Proteomes" id="UP001172778"/>
    </source>
</evidence>
<feature type="domain" description="CBS" evidence="12">
    <location>
        <begin position="210"/>
        <end position="270"/>
    </location>
</feature>
<dbReference type="SUPFAM" id="SSF54631">
    <property type="entry name" value="CBS-domain pair"/>
    <property type="match status" value="1"/>
</dbReference>
<dbReference type="InterPro" id="IPR000644">
    <property type="entry name" value="CBS_dom"/>
</dbReference>
<dbReference type="PANTHER" id="PTHR22777">
    <property type="entry name" value="HEMOLYSIN-RELATED"/>
    <property type="match status" value="1"/>
</dbReference>
<dbReference type="Proteomes" id="UP001172778">
    <property type="component" value="Unassembled WGS sequence"/>
</dbReference>
<keyword evidence="7 9" id="KW-0129">CBS domain</keyword>
<reference evidence="14" key="1">
    <citation type="submission" date="2023-03" db="EMBL/GenBank/DDBJ databases">
        <title>Chitinimonas shenzhenensis gen. nov., sp. nov., a novel member of family Burkholderiaceae isolated from activated sludge collected in Shen Zhen, China.</title>
        <authorList>
            <person name="Wang X."/>
        </authorList>
    </citation>
    <scope>NUCLEOTIDE SEQUENCE</scope>
    <source>
        <strain evidence="14">DQS-5</strain>
    </source>
</reference>
<keyword evidence="6 10" id="KW-1133">Transmembrane helix</keyword>
<protein>
    <submittedName>
        <fullName evidence="14">HlyC/CorC family transporter</fullName>
    </submittedName>
</protein>
<accession>A0ABT7DVG6</accession>
<name>A0ABT7DVG6_9NEIS</name>
<dbReference type="InterPro" id="IPR046342">
    <property type="entry name" value="CBS_dom_sf"/>
</dbReference>
<evidence type="ECO:0000259" key="12">
    <source>
        <dbReference type="PROSITE" id="PS51371"/>
    </source>
</evidence>
<dbReference type="InterPro" id="IPR016169">
    <property type="entry name" value="FAD-bd_PCMH_sub2"/>
</dbReference>
<comment type="subcellular location">
    <subcellularLocation>
        <location evidence="1">Cell membrane</location>
        <topology evidence="1">Multi-pass membrane protein</topology>
    </subcellularLocation>
</comment>
<dbReference type="PROSITE" id="PS51371">
    <property type="entry name" value="CBS"/>
    <property type="match status" value="2"/>
</dbReference>
<feature type="transmembrane region" description="Helical" evidence="11">
    <location>
        <begin position="62"/>
        <end position="86"/>
    </location>
</feature>
<keyword evidence="5" id="KW-0677">Repeat</keyword>
<dbReference type="SUPFAM" id="SSF56176">
    <property type="entry name" value="FAD-binding/transporter-associated domain-like"/>
    <property type="match status" value="1"/>
</dbReference>
<dbReference type="RefSeq" id="WP_284100337.1">
    <property type="nucleotide sequence ID" value="NZ_JARRAF010000007.1"/>
</dbReference>
<dbReference type="CDD" id="cd04590">
    <property type="entry name" value="CBS_pair_CorC_HlyC_assoc"/>
    <property type="match status" value="1"/>
</dbReference>
<evidence type="ECO:0000256" key="9">
    <source>
        <dbReference type="PROSITE-ProRule" id="PRU00703"/>
    </source>
</evidence>
<comment type="caution">
    <text evidence="14">The sequence shown here is derived from an EMBL/GenBank/DDBJ whole genome shotgun (WGS) entry which is preliminary data.</text>
</comment>
<evidence type="ECO:0000256" key="10">
    <source>
        <dbReference type="PROSITE-ProRule" id="PRU01193"/>
    </source>
</evidence>
<dbReference type="Pfam" id="PF00571">
    <property type="entry name" value="CBS"/>
    <property type="match status" value="1"/>
</dbReference>
<organism evidence="14 15">
    <name type="scientific">Parachitinimonas caeni</name>
    <dbReference type="NCBI Taxonomy" id="3031301"/>
    <lineage>
        <taxon>Bacteria</taxon>
        <taxon>Pseudomonadati</taxon>
        <taxon>Pseudomonadota</taxon>
        <taxon>Betaproteobacteria</taxon>
        <taxon>Neisseriales</taxon>
        <taxon>Chitinibacteraceae</taxon>
        <taxon>Parachitinimonas</taxon>
    </lineage>
</organism>
<keyword evidence="15" id="KW-1185">Reference proteome</keyword>
<evidence type="ECO:0000256" key="3">
    <source>
        <dbReference type="ARBA" id="ARBA00022475"/>
    </source>
</evidence>
<dbReference type="Gene3D" id="3.30.465.10">
    <property type="match status" value="1"/>
</dbReference>
<evidence type="ECO:0000256" key="11">
    <source>
        <dbReference type="SAM" id="Phobius"/>
    </source>
</evidence>
<evidence type="ECO:0000259" key="13">
    <source>
        <dbReference type="PROSITE" id="PS51846"/>
    </source>
</evidence>
<keyword evidence="3" id="KW-1003">Cell membrane</keyword>
<feature type="transmembrane region" description="Helical" evidence="11">
    <location>
        <begin position="131"/>
        <end position="152"/>
    </location>
</feature>
<evidence type="ECO:0000256" key="6">
    <source>
        <dbReference type="ARBA" id="ARBA00022989"/>
    </source>
</evidence>
<gene>
    <name evidence="14" type="ORF">PZA18_08240</name>
</gene>
<evidence type="ECO:0000256" key="1">
    <source>
        <dbReference type="ARBA" id="ARBA00004651"/>
    </source>
</evidence>
<evidence type="ECO:0000256" key="4">
    <source>
        <dbReference type="ARBA" id="ARBA00022692"/>
    </source>
</evidence>
<sequence length="417" mass="46203">MDAIPTSFLFIALVACLLASAFFSASETAMMAVNRYRLKARVAKNERAAILTQALLHKIEKLLGVILLGSSFVNSSAATLSTVIAFRVAGDEEWVLGVATALVTFSILIFSEAFPKVIAASRPEPVALASSYLLAALLKILSPIVYVVNIFVRGLLKIFRLGLESESSTKISPEELRLLVLEAGNFIEKKHHSILMNLFDLESITVNDVMTPRHQIEALDLAASADEIKRQLVTCHHTRLPVYEADSDNILGVVHVRMVPHLFQQEAIDIAMREVIRDPYFIPSGTPLFTQLQRFQETQQRLGLVVDEYGEMLGLVTLEDILEQMVGEFTTTSPNQVSLFKLQKDGSALIDGKAGLRELNRKLGCRFPVDGPKTLNGLILEFFEDIPEAGTCLQISEHRLEIVQTQGRSIKSVRLYP</sequence>
<evidence type="ECO:0000256" key="7">
    <source>
        <dbReference type="ARBA" id="ARBA00023122"/>
    </source>
</evidence>
<evidence type="ECO:0000256" key="5">
    <source>
        <dbReference type="ARBA" id="ARBA00022737"/>
    </source>
</evidence>
<dbReference type="Pfam" id="PF03471">
    <property type="entry name" value="CorC_HlyC"/>
    <property type="match status" value="1"/>
</dbReference>
<feature type="domain" description="CBS" evidence="12">
    <location>
        <begin position="275"/>
        <end position="331"/>
    </location>
</feature>
<dbReference type="EMBL" id="JARRAF010000007">
    <property type="protein sequence ID" value="MDK2124033.1"/>
    <property type="molecule type" value="Genomic_DNA"/>
</dbReference>
<comment type="similarity">
    <text evidence="2">Belongs to the UPF0053 family.</text>
</comment>
<dbReference type="InterPro" id="IPR002550">
    <property type="entry name" value="CNNM"/>
</dbReference>
<dbReference type="Gene3D" id="3.10.580.10">
    <property type="entry name" value="CBS-domain"/>
    <property type="match status" value="1"/>
</dbReference>
<keyword evidence="4 10" id="KW-0812">Transmembrane</keyword>
<dbReference type="InterPro" id="IPR044751">
    <property type="entry name" value="Ion_transp-like_CBS"/>
</dbReference>